<proteinExistence type="predicted"/>
<dbReference type="EMBL" id="BAAASZ010000052">
    <property type="protein sequence ID" value="GAA2467582.1"/>
    <property type="molecule type" value="Genomic_DNA"/>
</dbReference>
<name>A0ABP5XT74_9ACTN</name>
<evidence type="ECO:0000313" key="2">
    <source>
        <dbReference type="Proteomes" id="UP001501638"/>
    </source>
</evidence>
<keyword evidence="2" id="KW-1185">Reference proteome</keyword>
<comment type="caution">
    <text evidence="1">The sequence shown here is derived from an EMBL/GenBank/DDBJ whole genome shotgun (WGS) entry which is preliminary data.</text>
</comment>
<dbReference type="Proteomes" id="UP001501638">
    <property type="component" value="Unassembled WGS sequence"/>
</dbReference>
<sequence length="95" mass="9779">MREVAVGPLHELDVGELPLLAEVGQLVLVAHHRQQGAGLAQQVQRDVGEGDLLLQDGGVSGPLPQALGEDQGVVAEGQRGRAGNAHRCCTPSGTS</sequence>
<evidence type="ECO:0000313" key="1">
    <source>
        <dbReference type="EMBL" id="GAA2467582.1"/>
    </source>
</evidence>
<protein>
    <submittedName>
        <fullName evidence="1">Uncharacterized protein</fullName>
    </submittedName>
</protein>
<organism evidence="1 2">
    <name type="scientific">Streptomyces macrosporus</name>
    <dbReference type="NCBI Taxonomy" id="44032"/>
    <lineage>
        <taxon>Bacteria</taxon>
        <taxon>Bacillati</taxon>
        <taxon>Actinomycetota</taxon>
        <taxon>Actinomycetes</taxon>
        <taxon>Kitasatosporales</taxon>
        <taxon>Streptomycetaceae</taxon>
        <taxon>Streptomyces</taxon>
    </lineage>
</organism>
<reference evidence="2" key="1">
    <citation type="journal article" date="2019" name="Int. J. Syst. Evol. Microbiol.">
        <title>The Global Catalogue of Microorganisms (GCM) 10K type strain sequencing project: providing services to taxonomists for standard genome sequencing and annotation.</title>
        <authorList>
            <consortium name="The Broad Institute Genomics Platform"/>
            <consortium name="The Broad Institute Genome Sequencing Center for Infectious Disease"/>
            <person name="Wu L."/>
            <person name="Ma J."/>
        </authorList>
    </citation>
    <scope>NUCLEOTIDE SEQUENCE [LARGE SCALE GENOMIC DNA]</scope>
    <source>
        <strain evidence="2">JCM 6305</strain>
    </source>
</reference>
<accession>A0ABP5XT74</accession>
<gene>
    <name evidence="1" type="ORF">GCM10010405_60290</name>
</gene>